<name>A0A1I7VRX9_LOALO</name>
<sequence length="136" mass="15451">MLSGKIAITFRTGRAISRTYICEGEEPPNIFFHVNVIVQHHHLFLTQADSEYSVNCFYKREIESSAQEMKVNGLATKKLENRIVTKCTYEVLMNSTDGEPVKYASVGDRLIHKWSCESGDGSELKLLSPRISENCY</sequence>
<dbReference type="InterPro" id="IPR001507">
    <property type="entry name" value="ZP_dom"/>
</dbReference>
<dbReference type="Proteomes" id="UP000095285">
    <property type="component" value="Unassembled WGS sequence"/>
</dbReference>
<dbReference type="PROSITE" id="PS51034">
    <property type="entry name" value="ZP_2"/>
    <property type="match status" value="1"/>
</dbReference>
<dbReference type="Pfam" id="PF25301">
    <property type="entry name" value="CUT_C"/>
    <property type="match status" value="1"/>
</dbReference>
<keyword evidence="7" id="KW-0472">Membrane</keyword>
<dbReference type="AlphaFoldDB" id="A0A1I7VRX9"/>
<feature type="domain" description="ZP" evidence="8">
    <location>
        <begin position="1"/>
        <end position="136"/>
    </location>
</feature>
<evidence type="ECO:0000256" key="6">
    <source>
        <dbReference type="ARBA" id="ARBA00022989"/>
    </source>
</evidence>
<reference evidence="9" key="1">
    <citation type="submission" date="2012-04" db="EMBL/GenBank/DDBJ databases">
        <title>The Genome Sequence of Loa loa.</title>
        <authorList>
            <consortium name="The Broad Institute Genome Sequencing Platform"/>
            <consortium name="Broad Institute Genome Sequencing Center for Infectious Disease"/>
            <person name="Nutman T.B."/>
            <person name="Fink D.L."/>
            <person name="Russ C."/>
            <person name="Young S."/>
            <person name="Zeng Q."/>
            <person name="Gargeya S."/>
            <person name="Alvarado L."/>
            <person name="Berlin A."/>
            <person name="Chapman S.B."/>
            <person name="Chen Z."/>
            <person name="Freedman E."/>
            <person name="Gellesch M."/>
            <person name="Goldberg J."/>
            <person name="Griggs A."/>
            <person name="Gujja S."/>
            <person name="Heilman E.R."/>
            <person name="Heiman D."/>
            <person name="Howarth C."/>
            <person name="Mehta T."/>
            <person name="Neiman D."/>
            <person name="Pearson M."/>
            <person name="Roberts A."/>
            <person name="Saif S."/>
            <person name="Shea T."/>
            <person name="Shenoy N."/>
            <person name="Sisk P."/>
            <person name="Stolte C."/>
            <person name="Sykes S."/>
            <person name="White J."/>
            <person name="Yandava C."/>
            <person name="Haas B."/>
            <person name="Henn M.R."/>
            <person name="Nusbaum C."/>
            <person name="Birren B."/>
        </authorList>
    </citation>
    <scope>NUCLEOTIDE SEQUENCE [LARGE SCALE GENOMIC DNA]</scope>
</reference>
<evidence type="ECO:0000256" key="3">
    <source>
        <dbReference type="ARBA" id="ARBA00022475"/>
    </source>
</evidence>
<dbReference type="PANTHER" id="PTHR22907:SF58">
    <property type="entry name" value="ZP DOMAIN-CONTAINING PROTEIN"/>
    <property type="match status" value="1"/>
</dbReference>
<evidence type="ECO:0000256" key="2">
    <source>
        <dbReference type="ARBA" id="ARBA00022460"/>
    </source>
</evidence>
<dbReference type="WBParaSite" id="EN70_5614">
    <property type="protein sequence ID" value="EN70_5614"/>
    <property type="gene ID" value="EN70_5614"/>
</dbReference>
<evidence type="ECO:0000256" key="7">
    <source>
        <dbReference type="ARBA" id="ARBA00023136"/>
    </source>
</evidence>
<evidence type="ECO:0000256" key="4">
    <source>
        <dbReference type="ARBA" id="ARBA00022692"/>
    </source>
</evidence>
<evidence type="ECO:0000256" key="1">
    <source>
        <dbReference type="ARBA" id="ARBA00004251"/>
    </source>
</evidence>
<dbReference type="GO" id="GO:0005886">
    <property type="term" value="C:plasma membrane"/>
    <property type="evidence" value="ECO:0007669"/>
    <property type="project" value="UniProtKB-SubCell"/>
</dbReference>
<keyword evidence="3" id="KW-1003">Cell membrane</keyword>
<dbReference type="PANTHER" id="PTHR22907">
    <property type="entry name" value="GH04558P"/>
    <property type="match status" value="1"/>
</dbReference>
<keyword evidence="2" id="KW-0193">Cuticle</keyword>
<keyword evidence="4" id="KW-0812">Transmembrane</keyword>
<keyword evidence="6" id="KW-1133">Transmembrane helix</keyword>
<dbReference type="InterPro" id="IPR056953">
    <property type="entry name" value="CUT_N"/>
</dbReference>
<dbReference type="InterPro" id="IPR057475">
    <property type="entry name" value="CUT_C"/>
</dbReference>
<dbReference type="Pfam" id="PF25057">
    <property type="entry name" value="CUT_N"/>
    <property type="match status" value="1"/>
</dbReference>
<keyword evidence="5" id="KW-0732">Signal</keyword>
<proteinExistence type="predicted"/>
<organism evidence="9 10">
    <name type="scientific">Loa loa</name>
    <name type="common">Eye worm</name>
    <name type="synonym">Filaria loa</name>
    <dbReference type="NCBI Taxonomy" id="7209"/>
    <lineage>
        <taxon>Eukaryota</taxon>
        <taxon>Metazoa</taxon>
        <taxon>Ecdysozoa</taxon>
        <taxon>Nematoda</taxon>
        <taxon>Chromadorea</taxon>
        <taxon>Rhabditida</taxon>
        <taxon>Spirurina</taxon>
        <taxon>Spiruromorpha</taxon>
        <taxon>Filarioidea</taxon>
        <taxon>Onchocercidae</taxon>
        <taxon>Loa</taxon>
    </lineage>
</organism>
<reference evidence="10" key="2">
    <citation type="submission" date="2016-11" db="UniProtKB">
        <authorList>
            <consortium name="WormBaseParasite"/>
        </authorList>
    </citation>
    <scope>IDENTIFICATION</scope>
</reference>
<keyword evidence="9" id="KW-1185">Reference proteome</keyword>
<evidence type="ECO:0000313" key="9">
    <source>
        <dbReference type="Proteomes" id="UP000095285"/>
    </source>
</evidence>
<dbReference type="InterPro" id="IPR051962">
    <property type="entry name" value="Cuticlin"/>
</dbReference>
<evidence type="ECO:0000259" key="8">
    <source>
        <dbReference type="PROSITE" id="PS51034"/>
    </source>
</evidence>
<accession>A0A1I7VRX9</accession>
<evidence type="ECO:0000313" key="10">
    <source>
        <dbReference type="WBParaSite" id="EN70_5614"/>
    </source>
</evidence>
<evidence type="ECO:0000256" key="5">
    <source>
        <dbReference type="ARBA" id="ARBA00022729"/>
    </source>
</evidence>
<comment type="subcellular location">
    <subcellularLocation>
        <location evidence="1">Cell membrane</location>
        <topology evidence="1">Single-pass type I membrane protein</topology>
    </subcellularLocation>
</comment>
<dbReference type="GO" id="GO:0042302">
    <property type="term" value="F:structural constituent of cuticle"/>
    <property type="evidence" value="ECO:0007669"/>
    <property type="project" value="UniProtKB-KW"/>
</dbReference>
<protein>
    <submittedName>
        <fullName evidence="10">ZP domain-containing protein</fullName>
    </submittedName>
</protein>